<sequence>MIIIGEKINATRKAIGAAIEAGDAELIIKTATEQAEAGADYIDINGGSPKEGQEAKNMQWLMDLVQANTDTPVAVDSANPEAVKIGLGLAKIKPILNSISLETDRIEQILPLAKDHDCMVVALLMSDDGTPMSKDDRVTRADDLIEKLTGIGKKIDEIIVDPCFLPVSADPGSGRTVIDAVAAIHEKYPDVHIGGGCSNISFGLPKRKLVNFALLSQAIYVGMDTGIIDPCIPGIIATILAAEAVAGKDEFCMGYVTAEREGRLG</sequence>
<dbReference type="InterPro" id="IPR000489">
    <property type="entry name" value="Pterin-binding_dom"/>
</dbReference>
<keyword evidence="2" id="KW-0489">Methyltransferase</keyword>
<evidence type="ECO:0000259" key="4">
    <source>
        <dbReference type="PROSITE" id="PS50972"/>
    </source>
</evidence>
<dbReference type="Gene3D" id="3.20.20.20">
    <property type="entry name" value="Dihydropteroate synthase-like"/>
    <property type="match status" value="1"/>
</dbReference>
<dbReference type="GO" id="GO:0008705">
    <property type="term" value="F:methionine synthase activity"/>
    <property type="evidence" value="ECO:0007669"/>
    <property type="project" value="TreeGrafter"/>
</dbReference>
<dbReference type="SUPFAM" id="SSF51717">
    <property type="entry name" value="Dihydropteroate synthetase-like"/>
    <property type="match status" value="1"/>
</dbReference>
<organism evidence="5">
    <name type="scientific">marine sediment metagenome</name>
    <dbReference type="NCBI Taxonomy" id="412755"/>
    <lineage>
        <taxon>unclassified sequences</taxon>
        <taxon>metagenomes</taxon>
        <taxon>ecological metagenomes</taxon>
    </lineage>
</organism>
<dbReference type="InterPro" id="IPR011005">
    <property type="entry name" value="Dihydropteroate_synth-like_sf"/>
</dbReference>
<evidence type="ECO:0000256" key="2">
    <source>
        <dbReference type="ARBA" id="ARBA00022603"/>
    </source>
</evidence>
<dbReference type="NCBIfam" id="NF005719">
    <property type="entry name" value="PRK07535.1"/>
    <property type="match status" value="1"/>
</dbReference>
<dbReference type="Pfam" id="PF00809">
    <property type="entry name" value="Pterin_bind"/>
    <property type="match status" value="1"/>
</dbReference>
<dbReference type="PANTHER" id="PTHR45833">
    <property type="entry name" value="METHIONINE SYNTHASE"/>
    <property type="match status" value="1"/>
</dbReference>
<reference evidence="5" key="1">
    <citation type="journal article" date="2015" name="Nature">
        <title>Complex archaea that bridge the gap between prokaryotes and eukaryotes.</title>
        <authorList>
            <person name="Spang A."/>
            <person name="Saw J.H."/>
            <person name="Jorgensen S.L."/>
            <person name="Zaremba-Niedzwiedzka K."/>
            <person name="Martijn J."/>
            <person name="Lind A.E."/>
            <person name="van Eijk R."/>
            <person name="Schleper C."/>
            <person name="Guy L."/>
            <person name="Ettema T.J."/>
        </authorList>
    </citation>
    <scope>NUCLEOTIDE SEQUENCE</scope>
</reference>
<feature type="domain" description="Pterin-binding" evidence="4">
    <location>
        <begin position="1"/>
        <end position="265"/>
    </location>
</feature>
<dbReference type="AlphaFoldDB" id="A0A0F9WMP7"/>
<accession>A0A0F9WMP7</accession>
<dbReference type="GO" id="GO:0005829">
    <property type="term" value="C:cytosol"/>
    <property type="evidence" value="ECO:0007669"/>
    <property type="project" value="TreeGrafter"/>
</dbReference>
<comment type="similarity">
    <text evidence="1">Belongs to the vitamin-B12 dependent methionine synthase family.</text>
</comment>
<gene>
    <name evidence="5" type="ORF">LCGC14_0335160</name>
</gene>
<dbReference type="PANTHER" id="PTHR45833:SF2">
    <property type="entry name" value="BIFUNCTIONAL HOMOCYSTEINE S-METHYLTRANSFERASE_5,10-METHYLENETETRAHYDROFOLATE REDUCTASE"/>
    <property type="match status" value="1"/>
</dbReference>
<evidence type="ECO:0000256" key="3">
    <source>
        <dbReference type="ARBA" id="ARBA00022679"/>
    </source>
</evidence>
<comment type="caution">
    <text evidence="5">The sequence shown here is derived from an EMBL/GenBank/DDBJ whole genome shotgun (WGS) entry which is preliminary data.</text>
</comment>
<protein>
    <recommendedName>
        <fullName evidence="4">Pterin-binding domain-containing protein</fullName>
    </recommendedName>
</protein>
<keyword evidence="3" id="KW-0808">Transferase</keyword>
<dbReference type="EMBL" id="LAZR01000240">
    <property type="protein sequence ID" value="KKN79888.1"/>
    <property type="molecule type" value="Genomic_DNA"/>
</dbReference>
<evidence type="ECO:0000256" key="1">
    <source>
        <dbReference type="ARBA" id="ARBA00010398"/>
    </source>
</evidence>
<name>A0A0F9WMP7_9ZZZZ</name>
<dbReference type="GO" id="GO:0032259">
    <property type="term" value="P:methylation"/>
    <property type="evidence" value="ECO:0007669"/>
    <property type="project" value="UniProtKB-KW"/>
</dbReference>
<proteinExistence type="inferred from homology"/>
<dbReference type="GO" id="GO:0042558">
    <property type="term" value="P:pteridine-containing compound metabolic process"/>
    <property type="evidence" value="ECO:0007669"/>
    <property type="project" value="InterPro"/>
</dbReference>
<dbReference type="PROSITE" id="PS50972">
    <property type="entry name" value="PTERIN_BINDING"/>
    <property type="match status" value="1"/>
</dbReference>
<evidence type="ECO:0000313" key="5">
    <source>
        <dbReference type="EMBL" id="KKN79888.1"/>
    </source>
</evidence>
<dbReference type="InterPro" id="IPR050554">
    <property type="entry name" value="Met_Synthase/Corrinoid"/>
</dbReference>